<dbReference type="SMART" id="SM00028">
    <property type="entry name" value="TPR"/>
    <property type="match status" value="3"/>
</dbReference>
<sequence length="305" mass="34753">MLLSFPGIKENQMKKYTLILWLGLGFFFGYMFGMTMDPLDRAVRKAQNINKNTLARFSTLRVGEKAFEQQLKEDPKKMKKYVKAISENIFNKEKAIGVLDDVNAFIDLATKKTFIDNSLQQYLTSLGSIQLQHGMVYEAITNLKRAFEINPYDAATVQYLGLSYLGLYQILPSGSEKNIMGDEALKFLQIGIKINPENQDALYGLALIYTDQGLYDKALPYFSRLLELNPSNIDALLGAARIYYDNGDLDKARRIYEQSESIILNQQRQTGLLRKSVTQGNVQLKLDTIRKNLEIIYQNLGQIRG</sequence>
<dbReference type="PANTHER" id="PTHR44943">
    <property type="entry name" value="CELLULOSE SYNTHASE OPERON PROTEIN C"/>
    <property type="match status" value="1"/>
</dbReference>
<evidence type="ECO:0000256" key="3">
    <source>
        <dbReference type="PROSITE-ProRule" id="PRU00339"/>
    </source>
</evidence>
<feature type="repeat" description="TPR" evidence="3">
    <location>
        <begin position="120"/>
        <end position="153"/>
    </location>
</feature>
<dbReference type="InterPro" id="IPR019734">
    <property type="entry name" value="TPR_rpt"/>
</dbReference>
<feature type="repeat" description="TPR" evidence="3">
    <location>
        <begin position="199"/>
        <end position="232"/>
    </location>
</feature>
<evidence type="ECO:0000256" key="2">
    <source>
        <dbReference type="ARBA" id="ARBA00022803"/>
    </source>
</evidence>
<dbReference type="EMBL" id="FOKY01000001">
    <property type="protein sequence ID" value="SFB71098.1"/>
    <property type="molecule type" value="Genomic_DNA"/>
</dbReference>
<dbReference type="AlphaFoldDB" id="A0A1I1DDG4"/>
<dbReference type="PROSITE" id="PS50293">
    <property type="entry name" value="TPR_REGION"/>
    <property type="match status" value="1"/>
</dbReference>
<dbReference type="PROSITE" id="PS50005">
    <property type="entry name" value="TPR"/>
    <property type="match status" value="2"/>
</dbReference>
<dbReference type="Proteomes" id="UP000240042">
    <property type="component" value="Unassembled WGS sequence"/>
</dbReference>
<dbReference type="Pfam" id="PF14559">
    <property type="entry name" value="TPR_19"/>
    <property type="match status" value="1"/>
</dbReference>
<keyword evidence="2 3" id="KW-0802">TPR repeat</keyword>
<reference evidence="6" key="1">
    <citation type="submission" date="2016-10" db="EMBL/GenBank/DDBJ databases">
        <authorList>
            <person name="Varghese N."/>
            <person name="Submissions S."/>
        </authorList>
    </citation>
    <scope>NUCLEOTIDE SEQUENCE [LARGE SCALE GENOMIC DNA]</scope>
    <source>
        <strain evidence="6">ATCC 43811</strain>
    </source>
</reference>
<keyword evidence="4" id="KW-0472">Membrane</keyword>
<evidence type="ECO:0000313" key="6">
    <source>
        <dbReference type="Proteomes" id="UP000240042"/>
    </source>
</evidence>
<dbReference type="STRING" id="34097.SAMN02745150_00401"/>
<dbReference type="InterPro" id="IPR011990">
    <property type="entry name" value="TPR-like_helical_dom_sf"/>
</dbReference>
<gene>
    <name evidence="5" type="ORF">SAMN02745150_00401</name>
</gene>
<dbReference type="InterPro" id="IPR051685">
    <property type="entry name" value="Ycf3/AcsC/BcsC/TPR_MFPF"/>
</dbReference>
<feature type="transmembrane region" description="Helical" evidence="4">
    <location>
        <begin position="16"/>
        <end position="35"/>
    </location>
</feature>
<keyword evidence="1" id="KW-0677">Repeat</keyword>
<keyword evidence="6" id="KW-1185">Reference proteome</keyword>
<evidence type="ECO:0000256" key="4">
    <source>
        <dbReference type="SAM" id="Phobius"/>
    </source>
</evidence>
<keyword evidence="4" id="KW-1133">Transmembrane helix</keyword>
<protein>
    <submittedName>
        <fullName evidence="5">Tetratricopeptide repeat-containing protein</fullName>
    </submittedName>
</protein>
<evidence type="ECO:0000256" key="1">
    <source>
        <dbReference type="ARBA" id="ARBA00022737"/>
    </source>
</evidence>
<dbReference type="SUPFAM" id="SSF48452">
    <property type="entry name" value="TPR-like"/>
    <property type="match status" value="1"/>
</dbReference>
<dbReference type="Gene3D" id="1.25.40.10">
    <property type="entry name" value="Tetratricopeptide repeat domain"/>
    <property type="match status" value="1"/>
</dbReference>
<organism evidence="5 6">
    <name type="scientific">Brevinema andersonii</name>
    <dbReference type="NCBI Taxonomy" id="34097"/>
    <lineage>
        <taxon>Bacteria</taxon>
        <taxon>Pseudomonadati</taxon>
        <taxon>Spirochaetota</taxon>
        <taxon>Spirochaetia</taxon>
        <taxon>Brevinematales</taxon>
        <taxon>Brevinemataceae</taxon>
        <taxon>Brevinema</taxon>
    </lineage>
</organism>
<keyword evidence="4" id="KW-0812">Transmembrane</keyword>
<evidence type="ECO:0000313" key="5">
    <source>
        <dbReference type="EMBL" id="SFB71098.1"/>
    </source>
</evidence>
<accession>A0A1I1DDG4</accession>
<dbReference type="PANTHER" id="PTHR44943:SF8">
    <property type="entry name" value="TPR REPEAT-CONTAINING PROTEIN MJ0263"/>
    <property type="match status" value="1"/>
</dbReference>
<proteinExistence type="predicted"/>
<name>A0A1I1DDG4_BREAD</name>